<evidence type="ECO:0000313" key="2">
    <source>
        <dbReference type="EMBL" id="ABY22989.1"/>
    </source>
</evidence>
<dbReference type="STRING" id="288705.RSal33209_1252"/>
<dbReference type="InterPro" id="IPR046198">
    <property type="entry name" value="DUF6230"/>
</dbReference>
<sequence length="233" mass="23978">MYLCFITVWTVSLLTVLRFKEEPMALNVQSGQSSVRRGGRTRWRKAVLLFAPSLVVVGVLGVGMAQGAIAASFGVSGNSLKFTTGDVEASNVSAFLGTATSTTSSDKPVMLAGIQTALVHGICASSVLDVPVFGTISLKFIANPDQPITATNLTADADSLLTGDGVINGMQAGIDASTLSATPGFKGPAGVFGFQSSSLNATGLKGTAWQAAGGSMKISDMQVQMNQGKVECY</sequence>
<dbReference type="EMBL" id="CP000910">
    <property type="protein sequence ID" value="ABY22989.1"/>
    <property type="molecule type" value="Genomic_DNA"/>
</dbReference>
<dbReference type="KEGG" id="rsa:RSal33209_1252"/>
<keyword evidence="3" id="KW-1185">Reference proteome</keyword>
<reference evidence="3" key="1">
    <citation type="journal article" date="2008" name="J. Bacteriol.">
        <title>Genome sequence of the fish pathogen Renibacterium salmoninarum suggests reductive evolution away from an environmental Arthrobacter ancestor.</title>
        <authorList>
            <person name="Wiens G.D."/>
            <person name="Rockey D.D."/>
            <person name="Wu Z."/>
            <person name="Chang J."/>
            <person name="Levy R."/>
            <person name="Crane S."/>
            <person name="Chen D.S."/>
            <person name="Capri G.R."/>
            <person name="Burnett J.R."/>
            <person name="Sudheesh P.S."/>
            <person name="Schipma M.J."/>
            <person name="Burd H."/>
            <person name="Bhattacharyya A."/>
            <person name="Rhodes L.D."/>
            <person name="Kaul R."/>
            <person name="Strom M.S."/>
        </authorList>
    </citation>
    <scope>NUCLEOTIDE SEQUENCE [LARGE SCALE GENOMIC DNA]</scope>
    <source>
        <strain evidence="3">ATCC 33209 / DSM 20767 / JCM 11484 / NBRC 15589 / NCIMB 2235</strain>
    </source>
</reference>
<proteinExistence type="predicted"/>
<evidence type="ECO:0000256" key="1">
    <source>
        <dbReference type="SAM" id="Phobius"/>
    </source>
</evidence>
<keyword evidence="1" id="KW-0812">Transmembrane</keyword>
<dbReference type="Proteomes" id="UP000002007">
    <property type="component" value="Chromosome"/>
</dbReference>
<accession>A9WN59</accession>
<dbReference type="Pfam" id="PF19741">
    <property type="entry name" value="DUF6230"/>
    <property type="match status" value="1"/>
</dbReference>
<dbReference type="eggNOG" id="ENOG50312Q2">
    <property type="taxonomic scope" value="Bacteria"/>
</dbReference>
<gene>
    <name evidence="2" type="ordered locus">RSal33209_1252</name>
</gene>
<protein>
    <submittedName>
        <fullName evidence="2">Cholesterol esterase</fullName>
    </submittedName>
</protein>
<organism evidence="2 3">
    <name type="scientific">Renibacterium salmoninarum (strain ATCC 33209 / DSM 20767 / JCM 11484 / NBRC 15589 / NCIMB 2235)</name>
    <dbReference type="NCBI Taxonomy" id="288705"/>
    <lineage>
        <taxon>Bacteria</taxon>
        <taxon>Bacillati</taxon>
        <taxon>Actinomycetota</taxon>
        <taxon>Actinomycetes</taxon>
        <taxon>Micrococcales</taxon>
        <taxon>Micrococcaceae</taxon>
        <taxon>Renibacterium</taxon>
    </lineage>
</organism>
<keyword evidence="1" id="KW-0472">Membrane</keyword>
<evidence type="ECO:0000313" key="3">
    <source>
        <dbReference type="Proteomes" id="UP000002007"/>
    </source>
</evidence>
<name>A9WN59_RENSM</name>
<keyword evidence="1" id="KW-1133">Transmembrane helix</keyword>
<feature type="transmembrane region" description="Helical" evidence="1">
    <location>
        <begin position="43"/>
        <end position="63"/>
    </location>
</feature>
<dbReference type="AlphaFoldDB" id="A9WN59"/>
<dbReference type="HOGENOM" id="CLU_092426_0_0_11"/>